<feature type="domain" description="4Fe-4S ferredoxin-type" evidence="8">
    <location>
        <begin position="200"/>
        <end position="229"/>
    </location>
</feature>
<dbReference type="InterPro" id="IPR017896">
    <property type="entry name" value="4Fe4S_Fe-S-bd"/>
</dbReference>
<evidence type="ECO:0000256" key="3">
    <source>
        <dbReference type="ARBA" id="ARBA00022723"/>
    </source>
</evidence>
<feature type="transmembrane region" description="Helical" evidence="7">
    <location>
        <begin position="6"/>
        <end position="24"/>
    </location>
</feature>
<keyword evidence="3" id="KW-0479">Metal-binding</keyword>
<keyword evidence="4" id="KW-0249">Electron transport</keyword>
<name>A0A1J5EEP2_9BACT</name>
<dbReference type="PANTHER" id="PTHR30176">
    <property type="entry name" value="FERREDOXIN-TYPE PROTEIN NAPH"/>
    <property type="match status" value="1"/>
</dbReference>
<dbReference type="PROSITE" id="PS51379">
    <property type="entry name" value="4FE4S_FER_2"/>
    <property type="match status" value="1"/>
</dbReference>
<protein>
    <recommendedName>
        <fullName evidence="8">4Fe-4S ferredoxin-type domain-containing protein</fullName>
    </recommendedName>
</protein>
<dbReference type="Gene3D" id="3.30.70.20">
    <property type="match status" value="1"/>
</dbReference>
<dbReference type="GO" id="GO:0046872">
    <property type="term" value="F:metal ion binding"/>
    <property type="evidence" value="ECO:0007669"/>
    <property type="project" value="UniProtKB-KW"/>
</dbReference>
<organism evidence="9 10">
    <name type="scientific">Candidatus Desantisbacteria bacterium CG2_30_40_21</name>
    <dbReference type="NCBI Taxonomy" id="1817895"/>
    <lineage>
        <taxon>Bacteria</taxon>
        <taxon>Candidatus Desantisiibacteriota</taxon>
    </lineage>
</organism>
<evidence type="ECO:0000256" key="4">
    <source>
        <dbReference type="ARBA" id="ARBA00022982"/>
    </source>
</evidence>
<keyword evidence="6" id="KW-0411">Iron-sulfur</keyword>
<dbReference type="Pfam" id="PF12801">
    <property type="entry name" value="Fer4_5"/>
    <property type="match status" value="3"/>
</dbReference>
<evidence type="ECO:0000313" key="9">
    <source>
        <dbReference type="EMBL" id="OIP41798.1"/>
    </source>
</evidence>
<keyword evidence="7" id="KW-1133">Transmembrane helix</keyword>
<dbReference type="SUPFAM" id="SSF54862">
    <property type="entry name" value="4Fe-4S ferredoxins"/>
    <property type="match status" value="1"/>
</dbReference>
<keyword evidence="7" id="KW-0472">Membrane</keyword>
<reference evidence="9 10" key="1">
    <citation type="journal article" date="2016" name="Environ. Microbiol.">
        <title>Genomic resolution of a cold subsurface aquifer community provides metabolic insights for novel microbes adapted to high CO concentrations.</title>
        <authorList>
            <person name="Probst A.J."/>
            <person name="Castelle C.J."/>
            <person name="Singh A."/>
            <person name="Brown C.T."/>
            <person name="Anantharaman K."/>
            <person name="Sharon I."/>
            <person name="Hug L.A."/>
            <person name="Burstein D."/>
            <person name="Emerson J.B."/>
            <person name="Thomas B.C."/>
            <person name="Banfield J.F."/>
        </authorList>
    </citation>
    <scope>NUCLEOTIDE SEQUENCE [LARGE SCALE GENOMIC DNA]</scope>
    <source>
        <strain evidence="9">CG2_30_40_21</strain>
    </source>
</reference>
<evidence type="ECO:0000256" key="1">
    <source>
        <dbReference type="ARBA" id="ARBA00022448"/>
    </source>
</evidence>
<evidence type="ECO:0000256" key="5">
    <source>
        <dbReference type="ARBA" id="ARBA00023004"/>
    </source>
</evidence>
<dbReference type="InterPro" id="IPR051684">
    <property type="entry name" value="Electron_Trans/Redox"/>
</dbReference>
<dbReference type="Proteomes" id="UP000183085">
    <property type="component" value="Unassembled WGS sequence"/>
</dbReference>
<evidence type="ECO:0000256" key="6">
    <source>
        <dbReference type="ARBA" id="ARBA00023014"/>
    </source>
</evidence>
<keyword evidence="5" id="KW-0408">Iron</keyword>
<comment type="caution">
    <text evidence="9">The sequence shown here is derived from an EMBL/GenBank/DDBJ whole genome shotgun (WGS) entry which is preliminary data.</text>
</comment>
<dbReference type="AlphaFoldDB" id="A0A1J5EEP2"/>
<evidence type="ECO:0000256" key="7">
    <source>
        <dbReference type="SAM" id="Phobius"/>
    </source>
</evidence>
<proteinExistence type="predicted"/>
<dbReference type="GO" id="GO:0051539">
    <property type="term" value="F:4 iron, 4 sulfur cluster binding"/>
    <property type="evidence" value="ECO:0007669"/>
    <property type="project" value="UniProtKB-KW"/>
</dbReference>
<dbReference type="EMBL" id="MNYI01000069">
    <property type="protein sequence ID" value="OIP41798.1"/>
    <property type="molecule type" value="Genomic_DNA"/>
</dbReference>
<gene>
    <name evidence="9" type="ORF">AUJ95_02740</name>
</gene>
<evidence type="ECO:0000313" key="10">
    <source>
        <dbReference type="Proteomes" id="UP000183085"/>
    </source>
</evidence>
<keyword evidence="2" id="KW-0004">4Fe-4S</keyword>
<dbReference type="STRING" id="1817895.AUJ95_02740"/>
<keyword evidence="1" id="KW-0813">Transport</keyword>
<accession>A0A1J5EEP2</accession>
<dbReference type="GO" id="GO:0005886">
    <property type="term" value="C:plasma membrane"/>
    <property type="evidence" value="ECO:0007669"/>
    <property type="project" value="TreeGrafter"/>
</dbReference>
<keyword evidence="7" id="KW-0812">Transmembrane</keyword>
<feature type="transmembrane region" description="Helical" evidence="7">
    <location>
        <begin position="107"/>
        <end position="124"/>
    </location>
</feature>
<evidence type="ECO:0000256" key="2">
    <source>
        <dbReference type="ARBA" id="ARBA00022485"/>
    </source>
</evidence>
<dbReference type="PANTHER" id="PTHR30176:SF3">
    <property type="entry name" value="FERREDOXIN-TYPE PROTEIN NAPH"/>
    <property type="match status" value="1"/>
</dbReference>
<feature type="transmembrane region" description="Helical" evidence="7">
    <location>
        <begin position="154"/>
        <end position="174"/>
    </location>
</feature>
<sequence length="261" mass="29401">MNRYRRFTQICTLILSNCYILSGLKYCPFPIMNCHACPLAATACGIGALQHFLTIGAFPFLVLGIFLLIGSTIGRLLCGWACPFGFFQELLYKIPMNKLTFPQWTGMFKYLIFLVLVVLLPMVVQEPWFCKLCPVGALEAGIPLWIKDEGIRQMIGPLFHVKFLILYGLIYLMMITERPFCRMICPAGAIFSLFKKISLFRVNGVPDKCIPCNKCTRRCPAGVTPISNDCVMCMNCVGTCKNVWAGMNPPQRHRDTGKSEK</sequence>
<evidence type="ECO:0000259" key="8">
    <source>
        <dbReference type="PROSITE" id="PS51379"/>
    </source>
</evidence>